<dbReference type="SUPFAM" id="SSF51735">
    <property type="entry name" value="NAD(P)-binding Rossmann-fold domains"/>
    <property type="match status" value="1"/>
</dbReference>
<dbReference type="PANTHER" id="PTHR12126">
    <property type="entry name" value="NADH-UBIQUINONE OXIDOREDUCTASE 39 KDA SUBUNIT-RELATED"/>
    <property type="match status" value="1"/>
</dbReference>
<dbReference type="KEGG" id="dfe:Dfer_5446"/>
<dbReference type="GO" id="GO:0044877">
    <property type="term" value="F:protein-containing complex binding"/>
    <property type="evidence" value="ECO:0007669"/>
    <property type="project" value="TreeGrafter"/>
</dbReference>
<dbReference type="PANTHER" id="PTHR12126:SF11">
    <property type="entry name" value="NADH DEHYDROGENASE [UBIQUINONE] 1 ALPHA SUBCOMPLEX SUBUNIT 9, MITOCHONDRIAL"/>
    <property type="match status" value="1"/>
</dbReference>
<dbReference type="InterPro" id="IPR036291">
    <property type="entry name" value="NAD(P)-bd_dom_sf"/>
</dbReference>
<dbReference type="AlphaFoldDB" id="C6VUF6"/>
<protein>
    <submittedName>
        <fullName evidence="2">NmrA family protein</fullName>
    </submittedName>
</protein>
<dbReference type="Gene3D" id="3.40.50.720">
    <property type="entry name" value="NAD(P)-binding Rossmann-like Domain"/>
    <property type="match status" value="1"/>
</dbReference>
<dbReference type="InterPro" id="IPR051207">
    <property type="entry name" value="ComplexI_NDUFA9_subunit"/>
</dbReference>
<dbReference type="InterPro" id="IPR016040">
    <property type="entry name" value="NAD(P)-bd_dom"/>
</dbReference>
<feature type="domain" description="NAD(P)-binding" evidence="1">
    <location>
        <begin position="25"/>
        <end position="191"/>
    </location>
</feature>
<reference evidence="2 3" key="1">
    <citation type="journal article" date="2009" name="Stand. Genomic Sci.">
        <title>Complete genome sequence of Dyadobacter fermentans type strain (NS114).</title>
        <authorList>
            <person name="Lang E."/>
            <person name="Lapidus A."/>
            <person name="Chertkov O."/>
            <person name="Brettin T."/>
            <person name="Detter J.C."/>
            <person name="Han C."/>
            <person name="Copeland A."/>
            <person name="Glavina Del Rio T."/>
            <person name="Nolan M."/>
            <person name="Chen F."/>
            <person name="Lucas S."/>
            <person name="Tice H."/>
            <person name="Cheng J.F."/>
            <person name="Land M."/>
            <person name="Hauser L."/>
            <person name="Chang Y.J."/>
            <person name="Jeffries C.D."/>
            <person name="Kopitz M."/>
            <person name="Bruce D."/>
            <person name="Goodwin L."/>
            <person name="Pitluck S."/>
            <person name="Ovchinnikova G."/>
            <person name="Pati A."/>
            <person name="Ivanova N."/>
            <person name="Mavrommatis K."/>
            <person name="Chen A."/>
            <person name="Palaniappan K."/>
            <person name="Chain P."/>
            <person name="Bristow J."/>
            <person name="Eisen J.A."/>
            <person name="Markowitz V."/>
            <person name="Hugenholtz P."/>
            <person name="Goker M."/>
            <person name="Rohde M."/>
            <person name="Kyrpides N.C."/>
            <person name="Klenk H.P."/>
        </authorList>
    </citation>
    <scope>NUCLEOTIDE SEQUENCE [LARGE SCALE GENOMIC DNA]</scope>
    <source>
        <strain evidence="3">ATCC 700827 / DSM 18053 / CIP 107007 / KCTC 52180 / NS114</strain>
    </source>
</reference>
<accession>C6VUF6</accession>
<sequence length="267" mass="28099">MAQLLNLSYCFQTKTQTHMKIVVIGGSGLIGSKVVNNLTSLGHEVIAGSPATGINTITGEGLAEALAGADIVIDVANSPSFEDQAVLDFFTTSGRNLLAAEKEAGVKHHIALSVVGTQLLSESGYFRGKIAQEKLIAEAGIPYTIVHSTQFFEFLGGIAQSATQGQIVRLSAAYVQPISSDDVASAVTDVATGAPHNGIVEIAGPERYRLAELVQKFLNLKGDTRSVVTDSQARYFGALLSDVMLIPAGDARIGSTSFVEWFKATIA</sequence>
<proteinExistence type="predicted"/>
<dbReference type="Pfam" id="PF13460">
    <property type="entry name" value="NAD_binding_10"/>
    <property type="match status" value="1"/>
</dbReference>
<dbReference type="EMBL" id="CP001619">
    <property type="protein sequence ID" value="ACT96638.1"/>
    <property type="molecule type" value="Genomic_DNA"/>
</dbReference>
<evidence type="ECO:0000313" key="3">
    <source>
        <dbReference type="Proteomes" id="UP000002011"/>
    </source>
</evidence>
<organism evidence="2 3">
    <name type="scientific">Dyadobacter fermentans (strain ATCC 700827 / DSM 18053 / CIP 107007 / KCTC 52180 / NS114)</name>
    <dbReference type="NCBI Taxonomy" id="471854"/>
    <lineage>
        <taxon>Bacteria</taxon>
        <taxon>Pseudomonadati</taxon>
        <taxon>Bacteroidota</taxon>
        <taxon>Cytophagia</taxon>
        <taxon>Cytophagales</taxon>
        <taxon>Spirosomataceae</taxon>
        <taxon>Dyadobacter</taxon>
    </lineage>
</organism>
<dbReference type="STRING" id="471854.Dfer_5446"/>
<evidence type="ECO:0000259" key="1">
    <source>
        <dbReference type="Pfam" id="PF13460"/>
    </source>
</evidence>
<name>C6VUF6_DYAFD</name>
<dbReference type="HOGENOM" id="CLU_007383_5_2_10"/>
<keyword evidence="3" id="KW-1185">Reference proteome</keyword>
<dbReference type="eggNOG" id="COG0702">
    <property type="taxonomic scope" value="Bacteria"/>
</dbReference>
<evidence type="ECO:0000313" key="2">
    <source>
        <dbReference type="EMBL" id="ACT96638.1"/>
    </source>
</evidence>
<gene>
    <name evidence="2" type="ordered locus">Dfer_5446</name>
</gene>
<dbReference type="Proteomes" id="UP000002011">
    <property type="component" value="Chromosome"/>
</dbReference>